<dbReference type="OrthoDB" id="6340664at2759"/>
<dbReference type="VEuPathDB" id="CryptoDB:GNI_051250"/>
<comment type="similarity">
    <text evidence="1">Belongs to the MIP18 family.</text>
</comment>
<sequence>MDSSSLYYYIFDVPDPEFPNSTLEDLGIVRPEGVTVDCCGYARVEIKPTVEYCSYVPMIALAIHERLLDEVPEEYKRLRLSLEIVDHRESDMCK</sequence>
<dbReference type="GO" id="GO:0051604">
    <property type="term" value="P:protein maturation"/>
    <property type="evidence" value="ECO:0007669"/>
    <property type="project" value="InterPro"/>
</dbReference>
<protein>
    <submittedName>
        <fullName evidence="2">COG5133 domain protein</fullName>
    </submittedName>
</protein>
<keyword evidence="3" id="KW-1185">Reference proteome</keyword>
<dbReference type="GeneID" id="22911902"/>
<evidence type="ECO:0000313" key="3">
    <source>
        <dbReference type="Proteomes" id="UP000019763"/>
    </source>
</evidence>
<dbReference type="SUPFAM" id="SSF117916">
    <property type="entry name" value="Fe-S cluster assembly (FSCA) domain-like"/>
    <property type="match status" value="1"/>
</dbReference>
<comment type="caution">
    <text evidence="2">The sequence shown here is derived from an EMBL/GenBank/DDBJ whole genome shotgun (WGS) entry which is preliminary data.</text>
</comment>
<dbReference type="InterPro" id="IPR034904">
    <property type="entry name" value="FSCA_dom_sf"/>
</dbReference>
<gene>
    <name evidence="2" type="ORF">GNI_051250</name>
</gene>
<dbReference type="RefSeq" id="XP_011129780.1">
    <property type="nucleotide sequence ID" value="XM_011131478.1"/>
</dbReference>
<name>A0A023B9A7_GRENI</name>
<evidence type="ECO:0000256" key="1">
    <source>
        <dbReference type="ARBA" id="ARBA00010381"/>
    </source>
</evidence>
<dbReference type="PANTHER" id="PTHR12377">
    <property type="entry name" value="CYTOSOLIC IRON-SULFUR ASSEMBLY COMPONENT 2B-RELATED"/>
    <property type="match status" value="1"/>
</dbReference>
<dbReference type="EMBL" id="AFNH02000391">
    <property type="protein sequence ID" value="EZG72382.1"/>
    <property type="molecule type" value="Genomic_DNA"/>
</dbReference>
<dbReference type="Gene3D" id="3.30.300.130">
    <property type="entry name" value="Fe-S cluster assembly (FSCA)"/>
    <property type="match status" value="1"/>
</dbReference>
<dbReference type="AlphaFoldDB" id="A0A023B9A7"/>
<dbReference type="Proteomes" id="UP000019763">
    <property type="component" value="Unassembled WGS sequence"/>
</dbReference>
<dbReference type="InterPro" id="IPR039796">
    <property type="entry name" value="MIP18"/>
</dbReference>
<reference evidence="2" key="1">
    <citation type="submission" date="2013-12" db="EMBL/GenBank/DDBJ databases">
        <authorList>
            <person name="Omoto C.K."/>
            <person name="Sibley D."/>
            <person name="Venepally P."/>
            <person name="Hadjithomas M."/>
            <person name="Karamycheva S."/>
            <person name="Brunk B."/>
            <person name="Roos D."/>
            <person name="Caler E."/>
            <person name="Lorenzi H."/>
        </authorList>
    </citation>
    <scope>NUCLEOTIDE SEQUENCE</scope>
</reference>
<evidence type="ECO:0000313" key="2">
    <source>
        <dbReference type="EMBL" id="EZG72382.1"/>
    </source>
</evidence>
<organism evidence="2 3">
    <name type="scientific">Gregarina niphandrodes</name>
    <name type="common">Septate eugregarine</name>
    <dbReference type="NCBI Taxonomy" id="110365"/>
    <lineage>
        <taxon>Eukaryota</taxon>
        <taxon>Sar</taxon>
        <taxon>Alveolata</taxon>
        <taxon>Apicomplexa</taxon>
        <taxon>Conoidasida</taxon>
        <taxon>Gregarinasina</taxon>
        <taxon>Eugregarinorida</taxon>
        <taxon>Gregarinidae</taxon>
        <taxon>Gregarina</taxon>
    </lineage>
</organism>
<accession>A0A023B9A7</accession>
<proteinExistence type="inferred from homology"/>